<dbReference type="AlphaFoldDB" id="A0A0N5AGH1"/>
<keyword evidence="4 9" id="KW-0805">Transcription regulation</keyword>
<evidence type="ECO:0000256" key="8">
    <source>
        <dbReference type="ARBA" id="ARBA00032016"/>
    </source>
</evidence>
<protein>
    <recommendedName>
        <fullName evidence="3 9">Mediator of RNA polymerase II transcription subunit 15</fullName>
    </recommendedName>
    <alternativeName>
        <fullName evidence="8 9">Mediator complex subunit 15</fullName>
    </alternativeName>
</protein>
<evidence type="ECO:0000256" key="9">
    <source>
        <dbReference type="RuleBase" id="RU364148"/>
    </source>
</evidence>
<evidence type="ECO:0000256" key="4">
    <source>
        <dbReference type="ARBA" id="ARBA00023015"/>
    </source>
</evidence>
<dbReference type="InterPro" id="IPR048386">
    <property type="entry name" value="Med15_C"/>
</dbReference>
<dbReference type="GO" id="GO:0003712">
    <property type="term" value="F:transcription coregulator activity"/>
    <property type="evidence" value="ECO:0007669"/>
    <property type="project" value="InterPro"/>
</dbReference>
<evidence type="ECO:0000256" key="2">
    <source>
        <dbReference type="ARBA" id="ARBA00009807"/>
    </source>
</evidence>
<evidence type="ECO:0000256" key="5">
    <source>
        <dbReference type="ARBA" id="ARBA00023159"/>
    </source>
</evidence>
<keyword evidence="5 9" id="KW-0010">Activator</keyword>
<dbReference type="Proteomes" id="UP000046393">
    <property type="component" value="Unplaced"/>
</dbReference>
<comment type="similarity">
    <text evidence="2 9">Belongs to the Mediator complex subunit 15 family.</text>
</comment>
<keyword evidence="13" id="KW-1185">Reference proteome</keyword>
<organism evidence="13 14">
    <name type="scientific">Syphacia muris</name>
    <dbReference type="NCBI Taxonomy" id="451379"/>
    <lineage>
        <taxon>Eukaryota</taxon>
        <taxon>Metazoa</taxon>
        <taxon>Ecdysozoa</taxon>
        <taxon>Nematoda</taxon>
        <taxon>Chromadorea</taxon>
        <taxon>Rhabditida</taxon>
        <taxon>Spirurina</taxon>
        <taxon>Oxyuridomorpha</taxon>
        <taxon>Oxyuroidea</taxon>
        <taxon>Oxyuridae</taxon>
        <taxon>Syphacia</taxon>
    </lineage>
</organism>
<evidence type="ECO:0000259" key="12">
    <source>
        <dbReference type="Pfam" id="PF21539"/>
    </source>
</evidence>
<evidence type="ECO:0000256" key="3">
    <source>
        <dbReference type="ARBA" id="ARBA00019613"/>
    </source>
</evidence>
<keyword evidence="6 9" id="KW-0804">Transcription</keyword>
<comment type="subcellular location">
    <subcellularLocation>
        <location evidence="1 9">Nucleus</location>
    </subcellularLocation>
</comment>
<feature type="compositionally biased region" description="Polar residues" evidence="10">
    <location>
        <begin position="109"/>
        <end position="119"/>
    </location>
</feature>
<dbReference type="Pfam" id="PF21539">
    <property type="entry name" value="Med15_C"/>
    <property type="match status" value="1"/>
</dbReference>
<comment type="subunit">
    <text evidence="9">Component of the Mediator complex.</text>
</comment>
<dbReference type="GO" id="GO:0006355">
    <property type="term" value="P:regulation of DNA-templated transcription"/>
    <property type="evidence" value="ECO:0007669"/>
    <property type="project" value="InterPro"/>
</dbReference>
<feature type="compositionally biased region" description="Polar residues" evidence="10">
    <location>
        <begin position="173"/>
        <end position="193"/>
    </location>
</feature>
<gene>
    <name evidence="9" type="primary">MED15</name>
</gene>
<comment type="function">
    <text evidence="9">Component of the Mediator complex, a coactivator involved in the regulated transcription of nearly all RNA polymerase II-dependent genes. Mediator functions as a bridge to convey information from gene-specific regulatory proteins to the basal RNA polymerase II transcription machinery. Mediator is recruited to promoters by direct interactions with regulatory proteins and serves as a scaffold for the assembly of a functional preinitiation complex with RNA polymerase II and the general transcription factors.</text>
</comment>
<dbReference type="FunFam" id="1.10.246.20:FF:000006">
    <property type="entry name" value="Mediator of RNA polymerase II transcription subunit 15"/>
    <property type="match status" value="1"/>
</dbReference>
<dbReference type="Pfam" id="PF09606">
    <property type="entry name" value="Med15_N"/>
    <property type="match status" value="1"/>
</dbReference>
<dbReference type="GO" id="GO:0005634">
    <property type="term" value="C:nucleus"/>
    <property type="evidence" value="ECO:0007669"/>
    <property type="project" value="UniProtKB-SubCell"/>
</dbReference>
<name>A0A0N5AGH1_9BILA</name>
<feature type="domain" description="Mediator of RNA polymerase II transcription subunit 15 N-terminal" evidence="11">
    <location>
        <begin position="3"/>
        <end position="76"/>
    </location>
</feature>
<evidence type="ECO:0000256" key="7">
    <source>
        <dbReference type="ARBA" id="ARBA00023242"/>
    </source>
</evidence>
<feature type="region of interest" description="Disordered" evidence="10">
    <location>
        <begin position="73"/>
        <end position="221"/>
    </location>
</feature>
<evidence type="ECO:0000313" key="14">
    <source>
        <dbReference type="WBParaSite" id="SMUV_0000342001-mRNA-1"/>
    </source>
</evidence>
<feature type="compositionally biased region" description="Low complexity" evidence="10">
    <location>
        <begin position="85"/>
        <end position="98"/>
    </location>
</feature>
<accession>A0A0N5AGH1</accession>
<feature type="region of interest" description="Disordered" evidence="10">
    <location>
        <begin position="394"/>
        <end position="434"/>
    </location>
</feature>
<dbReference type="InterPro" id="IPR019087">
    <property type="entry name" value="Med15_N"/>
</dbReference>
<feature type="compositionally biased region" description="Polar residues" evidence="10">
    <location>
        <begin position="421"/>
        <end position="434"/>
    </location>
</feature>
<feature type="region of interest" description="Disordered" evidence="10">
    <location>
        <begin position="237"/>
        <end position="265"/>
    </location>
</feature>
<feature type="domain" description="ARC105/Med15 mediator subunit C-terminal" evidence="12">
    <location>
        <begin position="566"/>
        <end position="668"/>
    </location>
</feature>
<dbReference type="Gene3D" id="1.10.246.20">
    <property type="entry name" value="Coactivator CBP, KIX domain"/>
    <property type="match status" value="1"/>
</dbReference>
<dbReference type="STRING" id="451379.A0A0N5AGH1"/>
<sequence>MTEDDWPSQRFRDNVINRLEPELARNRQNAPNLPVPGDARQVEEYVFNKCHSKDEYMRTIAKVINAINCNSKSAAAPSPSTMVHSPSYQASQAPPSSYRVSGVPPDPQPTQQEASQAREQFQAPPLGQPPPMIPSQQTSPLGINISGMNQGVQRSPIGQHNAVPHQQPQQQPFMMSTSVPSMPPAQSSPTHQMYNRMKPVEQKVSSDVMQRETMARSWKQPEMAQNAYTAQPFGSASASFLEPMHPSTSHSQPQRMMPGHSMQQQSQPGSILEHLINSSQYSSQPSQSQRVYEARLRRLMKYAEPLRAKSRQCRMEGNDTAAAKFEAMSEMVEGKRQAIVVTSRVVSMEYLEQLEEWIYKKHDLLQGPGLPSVANQQSQPPLVAAVNAVLLNGDSQGTTGERLPPSQGIMAPGTQWGPSPKQRSSHSTSNHVPQNLISPITINSPMSNLPVPNSVPLSPQMHSPQMIPVSQGIQQMHHPVDHTHYQRPSPYPHPMTTLRNSPQYQQPASAPQNAMTGMNPQVDAAIDVPTVGSQPHDEFYPSVEDFLPTPYESVQPASAMLIGGQLPEKARHELMCFNDRISFDPNIELTSDGHGMIVKCSLLSHSVPPLRLIIPKSYPNGCLSAERAALDLDSFYFDDLQSLIHDRLADRSLTTISDYLETWESVVRNYYLTQQNQTPVQTSFDDILQNNFDDILSS</sequence>
<evidence type="ECO:0000256" key="1">
    <source>
        <dbReference type="ARBA" id="ARBA00004123"/>
    </source>
</evidence>
<dbReference type="InterPro" id="IPR036529">
    <property type="entry name" value="KIX_dom_sf"/>
</dbReference>
<evidence type="ECO:0000256" key="10">
    <source>
        <dbReference type="SAM" id="MobiDB-lite"/>
    </source>
</evidence>
<evidence type="ECO:0000259" key="11">
    <source>
        <dbReference type="Pfam" id="PF09606"/>
    </source>
</evidence>
<feature type="compositionally biased region" description="Polar residues" evidence="10">
    <location>
        <begin position="73"/>
        <end position="84"/>
    </location>
</feature>
<feature type="compositionally biased region" description="Polar residues" evidence="10">
    <location>
        <begin position="134"/>
        <end position="158"/>
    </location>
</feature>
<proteinExistence type="inferred from homology"/>
<evidence type="ECO:0000256" key="6">
    <source>
        <dbReference type="ARBA" id="ARBA00023163"/>
    </source>
</evidence>
<evidence type="ECO:0000313" key="13">
    <source>
        <dbReference type="Proteomes" id="UP000046393"/>
    </source>
</evidence>
<keyword evidence="7 9" id="KW-0539">Nucleus</keyword>
<reference evidence="14" key="1">
    <citation type="submission" date="2017-02" db="UniProtKB">
        <authorList>
            <consortium name="WormBaseParasite"/>
        </authorList>
    </citation>
    <scope>IDENTIFICATION</scope>
</reference>
<dbReference type="WBParaSite" id="SMUV_0000342001-mRNA-1">
    <property type="protein sequence ID" value="SMUV_0000342001-mRNA-1"/>
    <property type="gene ID" value="SMUV_0000342001"/>
</dbReference>